<dbReference type="Proteomes" id="UP000027586">
    <property type="component" value="Unassembled WGS sequence"/>
</dbReference>
<dbReference type="OrthoDB" id="5591789at2759"/>
<comment type="caution">
    <text evidence="1">The sequence shown here is derived from an EMBL/GenBank/DDBJ whole genome shotgun (WGS) entry which is preliminary data.</text>
</comment>
<reference evidence="1" key="1">
    <citation type="submission" date="2013-08" db="EMBL/GenBank/DDBJ databases">
        <title>Gene expansion shapes genome architecture in the human pathogen Lichtheimia corymbifera: an evolutionary genomics analysis in the ancient terrestrial Mucorales (Mucoromycotina).</title>
        <authorList>
            <person name="Schwartze V.U."/>
            <person name="Winter S."/>
            <person name="Shelest E."/>
            <person name="Marcet-Houben M."/>
            <person name="Horn F."/>
            <person name="Wehner S."/>
            <person name="Hoffmann K."/>
            <person name="Riege K."/>
            <person name="Sammeth M."/>
            <person name="Nowrousian M."/>
            <person name="Valiante V."/>
            <person name="Linde J."/>
            <person name="Jacobsen I.D."/>
            <person name="Marz M."/>
            <person name="Brakhage A.A."/>
            <person name="Gabaldon T."/>
            <person name="Bocker S."/>
            <person name="Voigt K."/>
        </authorList>
    </citation>
    <scope>NUCLEOTIDE SEQUENCE [LARGE SCALE GENOMIC DNA]</scope>
    <source>
        <strain evidence="1">FSU 9682</strain>
    </source>
</reference>
<organism evidence="1 2">
    <name type="scientific">Lichtheimia corymbifera JMRC:FSU:9682</name>
    <dbReference type="NCBI Taxonomy" id="1263082"/>
    <lineage>
        <taxon>Eukaryota</taxon>
        <taxon>Fungi</taxon>
        <taxon>Fungi incertae sedis</taxon>
        <taxon>Mucoromycota</taxon>
        <taxon>Mucoromycotina</taxon>
        <taxon>Mucoromycetes</taxon>
        <taxon>Mucorales</taxon>
        <taxon>Lichtheimiaceae</taxon>
        <taxon>Lichtheimia</taxon>
    </lineage>
</organism>
<proteinExistence type="predicted"/>
<gene>
    <name evidence="1" type="ORF">LCOR_04957.1</name>
</gene>
<name>A0A068RV80_9FUNG</name>
<sequence>MGIFGEFTSLNFSLYGQWLGIVAIICKRVYYHHVVCAKEQMIADTIMCSFAQRAQSLTASLPILRTPGYGH</sequence>
<keyword evidence="2" id="KW-1185">Reference proteome</keyword>
<accession>A0A068RV80</accession>
<dbReference type="AlphaFoldDB" id="A0A068RV80"/>
<protein>
    <submittedName>
        <fullName evidence="1">Uncharacterized protein</fullName>
    </submittedName>
</protein>
<evidence type="ECO:0000313" key="2">
    <source>
        <dbReference type="Proteomes" id="UP000027586"/>
    </source>
</evidence>
<dbReference type="EMBL" id="CBTN010000018">
    <property type="protein sequence ID" value="CDH53620.1"/>
    <property type="molecule type" value="Genomic_DNA"/>
</dbReference>
<evidence type="ECO:0000313" key="1">
    <source>
        <dbReference type="EMBL" id="CDH53620.1"/>
    </source>
</evidence>
<dbReference type="VEuPathDB" id="FungiDB:LCOR_04957.1"/>